<name>A0AA38RXI5_9PEZI</name>
<dbReference type="EMBL" id="JANBVN010000018">
    <property type="protein sequence ID" value="KAJ9161804.1"/>
    <property type="molecule type" value="Genomic_DNA"/>
</dbReference>
<dbReference type="Pfam" id="PF01814">
    <property type="entry name" value="Hemerythrin"/>
    <property type="match status" value="1"/>
</dbReference>
<reference evidence="3" key="1">
    <citation type="submission" date="2022-07" db="EMBL/GenBank/DDBJ databases">
        <title>Fungi with potential for degradation of polypropylene.</title>
        <authorList>
            <person name="Gostincar C."/>
        </authorList>
    </citation>
    <scope>NUCLEOTIDE SEQUENCE</scope>
    <source>
        <strain evidence="3">EXF-13287</strain>
    </source>
</reference>
<dbReference type="InterPro" id="IPR053206">
    <property type="entry name" value="Dimeric_xanthone_biosynth"/>
</dbReference>
<feature type="compositionally biased region" description="Low complexity" evidence="1">
    <location>
        <begin position="7"/>
        <end position="33"/>
    </location>
</feature>
<feature type="domain" description="Hemerythrin-like" evidence="2">
    <location>
        <begin position="54"/>
        <end position="187"/>
    </location>
</feature>
<dbReference type="AlphaFoldDB" id="A0AA38RXI5"/>
<comment type="caution">
    <text evidence="3">The sequence shown here is derived from an EMBL/GenBank/DDBJ whole genome shotgun (WGS) entry which is preliminary data.</text>
</comment>
<dbReference type="PANTHER" id="PTHR38048">
    <property type="entry name" value="EXPRESSED PROTEIN"/>
    <property type="match status" value="1"/>
</dbReference>
<protein>
    <submittedName>
        <fullName evidence="3">Neutrophil cytosol factor 2 protein</fullName>
    </submittedName>
</protein>
<dbReference type="Proteomes" id="UP001174691">
    <property type="component" value="Unassembled WGS sequence"/>
</dbReference>
<evidence type="ECO:0000313" key="3">
    <source>
        <dbReference type="EMBL" id="KAJ9161804.1"/>
    </source>
</evidence>
<gene>
    <name evidence="3" type="ORF">NKR19_g1875</name>
</gene>
<keyword evidence="4" id="KW-1185">Reference proteome</keyword>
<proteinExistence type="predicted"/>
<sequence>MSSSADQQQPEQASTSASAEAPAAETAGSSSAAKTEPELPPLSPQEFRAYNRLAETMEYFHDHFRKSWKLLYTAASTGKRPAGMTLKQFLDEGLSLVRYLETHHGIEESYFFPLLARKMPEFRAGKGKGAAELLQQHRQIHAGMDVFEEYLRKCRSGETELELSVMKEKMDLWGEVLLKHLDQEVQTLGAENMRKYWTIAEIRQIPI</sequence>
<dbReference type="CDD" id="cd12108">
    <property type="entry name" value="Hr-like"/>
    <property type="match status" value="1"/>
</dbReference>
<accession>A0AA38RXI5</accession>
<dbReference type="Gene3D" id="1.20.120.520">
    <property type="entry name" value="nmb1532 protein domain like"/>
    <property type="match status" value="1"/>
</dbReference>
<evidence type="ECO:0000259" key="2">
    <source>
        <dbReference type="Pfam" id="PF01814"/>
    </source>
</evidence>
<organism evidence="3 4">
    <name type="scientific">Coniochaeta hoffmannii</name>
    <dbReference type="NCBI Taxonomy" id="91930"/>
    <lineage>
        <taxon>Eukaryota</taxon>
        <taxon>Fungi</taxon>
        <taxon>Dikarya</taxon>
        <taxon>Ascomycota</taxon>
        <taxon>Pezizomycotina</taxon>
        <taxon>Sordariomycetes</taxon>
        <taxon>Sordariomycetidae</taxon>
        <taxon>Coniochaetales</taxon>
        <taxon>Coniochaetaceae</taxon>
        <taxon>Coniochaeta</taxon>
    </lineage>
</organism>
<feature type="region of interest" description="Disordered" evidence="1">
    <location>
        <begin position="1"/>
        <end position="44"/>
    </location>
</feature>
<dbReference type="InterPro" id="IPR012312">
    <property type="entry name" value="Hemerythrin-like"/>
</dbReference>
<dbReference type="PANTHER" id="PTHR38048:SF1">
    <property type="entry name" value="HEMERYTHRIN-LIKE DOMAIN-CONTAINING PROTEIN"/>
    <property type="match status" value="1"/>
</dbReference>
<evidence type="ECO:0000256" key="1">
    <source>
        <dbReference type="SAM" id="MobiDB-lite"/>
    </source>
</evidence>
<evidence type="ECO:0000313" key="4">
    <source>
        <dbReference type="Proteomes" id="UP001174691"/>
    </source>
</evidence>